<accession>A0ABT6VEL5</accession>
<keyword evidence="3" id="KW-1185">Reference proteome</keyword>
<evidence type="ECO:0000313" key="3">
    <source>
        <dbReference type="Proteomes" id="UP001243403"/>
    </source>
</evidence>
<dbReference type="EMBL" id="JASCRZ010000005">
    <property type="protein sequence ID" value="MDI5895624.1"/>
    <property type="molecule type" value="Genomic_DNA"/>
</dbReference>
<dbReference type="SUPFAM" id="SSF51182">
    <property type="entry name" value="RmlC-like cupins"/>
    <property type="match status" value="1"/>
</dbReference>
<evidence type="ECO:0000259" key="1">
    <source>
        <dbReference type="Pfam" id="PF14667"/>
    </source>
</evidence>
<gene>
    <name evidence="2" type="ORF">QLS65_12045</name>
</gene>
<dbReference type="InterPro" id="IPR011051">
    <property type="entry name" value="RmlC_Cupin_sf"/>
</dbReference>
<reference evidence="2 3" key="1">
    <citation type="submission" date="2023-04" db="EMBL/GenBank/DDBJ databases">
        <title>Two novel species of Flavobacterium.</title>
        <authorList>
            <person name="Liu Q."/>
            <person name="Xin Y.-H."/>
        </authorList>
    </citation>
    <scope>NUCLEOTIDE SEQUENCE [LARGE SCALE GENOMIC DNA]</scope>
    <source>
        <strain evidence="2 3">LB1P51</strain>
    </source>
</reference>
<name>A0ABT6VEL5_9FLAO</name>
<dbReference type="Gene3D" id="2.60.120.10">
    <property type="entry name" value="Jelly Rolls"/>
    <property type="match status" value="1"/>
</dbReference>
<dbReference type="InterPro" id="IPR029303">
    <property type="entry name" value="CapF_C"/>
</dbReference>
<feature type="domain" description="Capsular polysaccharide assembling protein CapF C-terminal" evidence="1">
    <location>
        <begin position="16"/>
        <end position="127"/>
    </location>
</feature>
<dbReference type="RefSeq" id="WP_282718026.1">
    <property type="nucleotide sequence ID" value="NZ_JASCRZ010000005.1"/>
</dbReference>
<dbReference type="Pfam" id="PF14667">
    <property type="entry name" value="Polysacc_synt_C"/>
    <property type="match status" value="1"/>
</dbReference>
<evidence type="ECO:0000313" key="2">
    <source>
        <dbReference type="EMBL" id="MDI5895624.1"/>
    </source>
</evidence>
<proteinExistence type="predicted"/>
<protein>
    <submittedName>
        <fullName evidence="2">WxcM-like domain-containing protein</fullName>
    </submittedName>
</protein>
<sequence length="135" mass="15339">MDLSEKIISYKRNKIEDTRGWFLKVITGKETNLPNSTGEVYLTMAIPGEMKGGHYHPLANEWFTLITGECLLKLEDLDSKERKEIYLNANDPVTIYVPSGIAHAFFNVSTNSDFILLAYSDQLFDPVDTIPFTFV</sequence>
<organism evidence="2 3">
    <name type="scientific">Flavobacterium algoritolerans</name>
    <dbReference type="NCBI Taxonomy" id="3041254"/>
    <lineage>
        <taxon>Bacteria</taxon>
        <taxon>Pseudomonadati</taxon>
        <taxon>Bacteroidota</taxon>
        <taxon>Flavobacteriia</taxon>
        <taxon>Flavobacteriales</taxon>
        <taxon>Flavobacteriaceae</taxon>
        <taxon>Flavobacterium</taxon>
    </lineage>
</organism>
<comment type="caution">
    <text evidence="2">The sequence shown here is derived from an EMBL/GenBank/DDBJ whole genome shotgun (WGS) entry which is preliminary data.</text>
</comment>
<dbReference type="Proteomes" id="UP001243403">
    <property type="component" value="Unassembled WGS sequence"/>
</dbReference>
<dbReference type="InterPro" id="IPR014710">
    <property type="entry name" value="RmlC-like_jellyroll"/>
</dbReference>